<evidence type="ECO:0000256" key="10">
    <source>
        <dbReference type="SAM" id="Phobius"/>
    </source>
</evidence>
<keyword evidence="4 10" id="KW-0812">Transmembrane</keyword>
<dbReference type="PANTHER" id="PTHR33162">
    <property type="entry name" value="SEC-INDEPENDENT PROTEIN TRANSLOCASE PROTEIN TATA, CHLOROPLASTIC"/>
    <property type="match status" value="1"/>
</dbReference>
<dbReference type="GO" id="GO:0008320">
    <property type="term" value="F:protein transmembrane transporter activity"/>
    <property type="evidence" value="ECO:0007669"/>
    <property type="project" value="InterPro"/>
</dbReference>
<proteinExistence type="predicted"/>
<organism evidence="11 12">
    <name type="scientific">Methylogaea oryzae</name>
    <dbReference type="NCBI Taxonomy" id="1295382"/>
    <lineage>
        <taxon>Bacteria</taxon>
        <taxon>Pseudomonadati</taxon>
        <taxon>Pseudomonadota</taxon>
        <taxon>Gammaproteobacteria</taxon>
        <taxon>Methylococcales</taxon>
        <taxon>Methylococcaceae</taxon>
        <taxon>Methylogaea</taxon>
    </lineage>
</organism>
<reference evidence="11" key="1">
    <citation type="submission" date="2019-06" db="EMBL/GenBank/DDBJ databases">
        <title>Complete genome sequence of Methylogaea oryzae strain JCM16910.</title>
        <authorList>
            <person name="Asakawa S."/>
        </authorList>
    </citation>
    <scope>NUCLEOTIDE SEQUENCE</scope>
    <source>
        <strain evidence="11">E10</strain>
    </source>
</reference>
<evidence type="ECO:0000256" key="8">
    <source>
        <dbReference type="ARBA" id="ARBA00023136"/>
    </source>
</evidence>
<evidence type="ECO:0000313" key="12">
    <source>
        <dbReference type="Proteomes" id="UP000824988"/>
    </source>
</evidence>
<keyword evidence="12" id="KW-1185">Reference proteome</keyword>
<name>A0A8D4VKJ7_9GAMM</name>
<protein>
    <recommendedName>
        <fullName evidence="13">Sec-independent protein translocase protein TatB</fullName>
    </recommendedName>
</protein>
<evidence type="ECO:0000256" key="1">
    <source>
        <dbReference type="ARBA" id="ARBA00004167"/>
    </source>
</evidence>
<gene>
    <name evidence="11" type="ORF">MoryE10_01340</name>
</gene>
<keyword evidence="2" id="KW-0813">Transport</keyword>
<comment type="subcellular location">
    <subcellularLocation>
        <location evidence="1">Membrane</location>
        <topology evidence="1">Single-pass membrane protein</topology>
    </subcellularLocation>
</comment>
<evidence type="ECO:0000256" key="9">
    <source>
        <dbReference type="SAM" id="MobiDB-lite"/>
    </source>
</evidence>
<dbReference type="PANTHER" id="PTHR33162:SF1">
    <property type="entry name" value="SEC-INDEPENDENT PROTEIN TRANSLOCASE PROTEIN TATA, CHLOROPLASTIC"/>
    <property type="match status" value="1"/>
</dbReference>
<dbReference type="Pfam" id="PF02416">
    <property type="entry name" value="TatA_B_E"/>
    <property type="match status" value="1"/>
</dbReference>
<keyword evidence="6 10" id="KW-1133">Transmembrane helix</keyword>
<keyword evidence="3" id="KW-1003">Cell membrane</keyword>
<evidence type="ECO:0000256" key="6">
    <source>
        <dbReference type="ARBA" id="ARBA00022989"/>
    </source>
</evidence>
<dbReference type="InterPro" id="IPR018448">
    <property type="entry name" value="TatB"/>
</dbReference>
<accession>A0A8D4VKJ7</accession>
<evidence type="ECO:0000313" key="11">
    <source>
        <dbReference type="EMBL" id="BBL69528.1"/>
    </source>
</evidence>
<feature type="region of interest" description="Disordered" evidence="9">
    <location>
        <begin position="78"/>
        <end position="102"/>
    </location>
</feature>
<keyword evidence="7" id="KW-0811">Translocation</keyword>
<keyword evidence="8 10" id="KW-0472">Membrane</keyword>
<evidence type="ECO:0000256" key="7">
    <source>
        <dbReference type="ARBA" id="ARBA00023010"/>
    </source>
</evidence>
<evidence type="ECO:0000256" key="3">
    <source>
        <dbReference type="ARBA" id="ARBA00022475"/>
    </source>
</evidence>
<dbReference type="RefSeq" id="WP_221047904.1">
    <property type="nucleotide sequence ID" value="NZ_AP019782.1"/>
</dbReference>
<keyword evidence="5" id="KW-0653">Protein transport</keyword>
<dbReference type="InterPro" id="IPR003369">
    <property type="entry name" value="TatA/B/E"/>
</dbReference>
<dbReference type="KEGG" id="moz:MoryE10_01340"/>
<dbReference type="Proteomes" id="UP000824988">
    <property type="component" value="Chromosome"/>
</dbReference>
<sequence length="102" mass="11186">MFDVGFWEVVLVGLVALLAFGPKELPRLVRDTVRVMRSLRAAAAAAGDELRRELRLDELDHPPQAGSALGQIKDLVNEIRQPLPPPNTAASRPTPDQDDEHA</sequence>
<dbReference type="NCBIfam" id="TIGR01410">
    <property type="entry name" value="tatB"/>
    <property type="match status" value="1"/>
</dbReference>
<dbReference type="EMBL" id="AP019782">
    <property type="protein sequence ID" value="BBL69528.1"/>
    <property type="molecule type" value="Genomic_DNA"/>
</dbReference>
<evidence type="ECO:0000256" key="5">
    <source>
        <dbReference type="ARBA" id="ARBA00022927"/>
    </source>
</evidence>
<feature type="transmembrane region" description="Helical" evidence="10">
    <location>
        <begin position="6"/>
        <end position="22"/>
    </location>
</feature>
<evidence type="ECO:0000256" key="4">
    <source>
        <dbReference type="ARBA" id="ARBA00022692"/>
    </source>
</evidence>
<evidence type="ECO:0008006" key="13">
    <source>
        <dbReference type="Google" id="ProtNLM"/>
    </source>
</evidence>
<evidence type="ECO:0000256" key="2">
    <source>
        <dbReference type="ARBA" id="ARBA00022448"/>
    </source>
</evidence>
<dbReference type="GO" id="GO:0016020">
    <property type="term" value="C:membrane"/>
    <property type="evidence" value="ECO:0007669"/>
    <property type="project" value="UniProtKB-SubCell"/>
</dbReference>
<dbReference type="GO" id="GO:0043953">
    <property type="term" value="P:protein transport by the Tat complex"/>
    <property type="evidence" value="ECO:0007669"/>
    <property type="project" value="InterPro"/>
</dbReference>
<dbReference type="AlphaFoldDB" id="A0A8D4VKJ7"/>